<proteinExistence type="inferred from homology"/>
<gene>
    <name evidence="8" type="ORF">CR194_19375</name>
</gene>
<dbReference type="PANTHER" id="PTHR11575">
    <property type="entry name" value="5'-NUCLEOTIDASE-RELATED"/>
    <property type="match status" value="1"/>
</dbReference>
<evidence type="ECO:0000313" key="9">
    <source>
        <dbReference type="Proteomes" id="UP000248214"/>
    </source>
</evidence>
<dbReference type="Pfam" id="PF00149">
    <property type="entry name" value="Metallophos"/>
    <property type="match status" value="1"/>
</dbReference>
<dbReference type="InterPro" id="IPR008334">
    <property type="entry name" value="5'-Nucleotdase_C"/>
</dbReference>
<evidence type="ECO:0000256" key="4">
    <source>
        <dbReference type="SAM" id="MobiDB-lite"/>
    </source>
</evidence>
<dbReference type="CDD" id="cd00845">
    <property type="entry name" value="MPP_UshA_N_like"/>
    <property type="match status" value="1"/>
</dbReference>
<evidence type="ECO:0008006" key="10">
    <source>
        <dbReference type="Google" id="ProtNLM"/>
    </source>
</evidence>
<evidence type="ECO:0000256" key="1">
    <source>
        <dbReference type="ARBA" id="ARBA00022729"/>
    </source>
</evidence>
<dbReference type="Proteomes" id="UP000248214">
    <property type="component" value="Unassembled WGS sequence"/>
</dbReference>
<dbReference type="Gene3D" id="3.90.780.10">
    <property type="entry name" value="5'-Nucleotidase, C-terminal domain"/>
    <property type="match status" value="1"/>
</dbReference>
<feature type="domain" description="Calcineurin-like phosphoesterase" evidence="6">
    <location>
        <begin position="200"/>
        <end position="393"/>
    </location>
</feature>
<dbReference type="SUPFAM" id="SSF56300">
    <property type="entry name" value="Metallo-dependent phosphatases"/>
    <property type="match status" value="1"/>
</dbReference>
<accession>A0A323T873</accession>
<comment type="similarity">
    <text evidence="2">Belongs to the 5'-nucleotidase family.</text>
</comment>
<dbReference type="InterPro" id="IPR004843">
    <property type="entry name" value="Calcineurin-like_PHP"/>
</dbReference>
<keyword evidence="9" id="KW-1185">Reference proteome</keyword>
<organism evidence="8 9">
    <name type="scientific">Salipaludibacillus keqinensis</name>
    <dbReference type="NCBI Taxonomy" id="2045207"/>
    <lineage>
        <taxon>Bacteria</taxon>
        <taxon>Bacillati</taxon>
        <taxon>Bacillota</taxon>
        <taxon>Bacilli</taxon>
        <taxon>Bacillales</taxon>
        <taxon>Bacillaceae</taxon>
    </lineage>
</organism>
<keyword evidence="3" id="KW-0175">Coiled coil</keyword>
<name>A0A323T873_9BACI</name>
<evidence type="ECO:0000256" key="2">
    <source>
        <dbReference type="RuleBase" id="RU362119"/>
    </source>
</evidence>
<dbReference type="AlphaFoldDB" id="A0A323T873"/>
<dbReference type="PROSITE" id="PS00785">
    <property type="entry name" value="5_NUCLEOTIDASE_1"/>
    <property type="match status" value="1"/>
</dbReference>
<evidence type="ECO:0000259" key="6">
    <source>
        <dbReference type="Pfam" id="PF00149"/>
    </source>
</evidence>
<dbReference type="Pfam" id="PF02872">
    <property type="entry name" value="5_nucleotid_C"/>
    <property type="match status" value="1"/>
</dbReference>
<evidence type="ECO:0000259" key="7">
    <source>
        <dbReference type="Pfam" id="PF02872"/>
    </source>
</evidence>
<keyword evidence="5" id="KW-0472">Membrane</keyword>
<dbReference type="Gene3D" id="3.60.21.10">
    <property type="match status" value="1"/>
</dbReference>
<dbReference type="InterPro" id="IPR006179">
    <property type="entry name" value="5_nucleotidase/apyrase"/>
</dbReference>
<sequence>MLSLIRFTLRPNHAYNLKAIIFTIRMIIESKIIQYLFKGGNRMMKNRQKVYQKVVMVLMAVILMAGSFVGLSPVAADQGNGKGSEQEQKGNSDGAPHGPKRAIEDVIVIDSTSFEIDFDKIYPEGLDINRMIDVEVELDDETIVDPELTGFHVSSEDRSLVTVEHENDDLDGLAGTLSINGFEVDFDYVQEDEDIFSLDILHTNDIHSKIDNFGKMSAFINEKGEEADNHLFLDAGDIFSGNAVVDLQDGEPIVELLNEMGLDAMAIGNHEFDYGQEAFAAREEQADFDWLSANMEVVDEDIAIQQPEPYEIYEIDGVDVGIFSLTQNPPATSPSGIVGLEFHDYVETAEEYSYLQDETDILIALTHIGNSADKHLAENVDFFDVIIGGHSHSRIFEEEIVNGTPVVQAGSDSLFVGHFNLEFDGTDVTFNDYYLQDVEELTDVNHDVQDMVDAYNAEAEELLEAVVGYTNTGLYRDARYTRDTSLGNFITDSMKDALNADMAITNNGGIRANIEEGDIKAADIYTVEPFGNELSELEITGEDLKDVIEYSFSRSNSIDLQTSGLTYTIYTNEDGEYVDADLFVDGEPIDENETYTLVTNNFMAEGGSGYDFSAADIIQQEAGYITNAMFQLLDDIMDAEGAVDYEDGEGRIQIEEVN</sequence>
<dbReference type="PANTHER" id="PTHR11575:SF24">
    <property type="entry name" value="5'-NUCLEOTIDASE"/>
    <property type="match status" value="1"/>
</dbReference>
<dbReference type="GO" id="GO:0000166">
    <property type="term" value="F:nucleotide binding"/>
    <property type="evidence" value="ECO:0007669"/>
    <property type="project" value="UniProtKB-KW"/>
</dbReference>
<dbReference type="InterPro" id="IPR036907">
    <property type="entry name" value="5'-Nucleotdase_C_sf"/>
</dbReference>
<keyword evidence="1" id="KW-0732">Signal</keyword>
<dbReference type="GO" id="GO:0016788">
    <property type="term" value="F:hydrolase activity, acting on ester bonds"/>
    <property type="evidence" value="ECO:0007669"/>
    <property type="project" value="InterPro"/>
</dbReference>
<feature type="transmembrane region" description="Helical" evidence="5">
    <location>
        <begin position="54"/>
        <end position="76"/>
    </location>
</feature>
<keyword evidence="2" id="KW-0547">Nucleotide-binding</keyword>
<dbReference type="InterPro" id="IPR006146">
    <property type="entry name" value="5'-Nucleotdase_CS"/>
</dbReference>
<dbReference type="SUPFAM" id="SSF55816">
    <property type="entry name" value="5'-nucleotidase (syn. UDP-sugar hydrolase), C-terminal domain"/>
    <property type="match status" value="1"/>
</dbReference>
<evidence type="ECO:0000256" key="3">
    <source>
        <dbReference type="SAM" id="Coils"/>
    </source>
</evidence>
<keyword evidence="5" id="KW-1133">Transmembrane helix</keyword>
<feature type="region of interest" description="Disordered" evidence="4">
    <location>
        <begin position="76"/>
        <end position="99"/>
    </location>
</feature>
<dbReference type="PRINTS" id="PR01607">
    <property type="entry name" value="APYRASEFAMLY"/>
</dbReference>
<dbReference type="GO" id="GO:0046872">
    <property type="term" value="F:metal ion binding"/>
    <property type="evidence" value="ECO:0007669"/>
    <property type="project" value="InterPro"/>
</dbReference>
<feature type="coiled-coil region" evidence="3">
    <location>
        <begin position="438"/>
        <end position="465"/>
    </location>
</feature>
<dbReference type="GO" id="GO:0009166">
    <property type="term" value="P:nucleotide catabolic process"/>
    <property type="evidence" value="ECO:0007669"/>
    <property type="project" value="InterPro"/>
</dbReference>
<evidence type="ECO:0000256" key="5">
    <source>
        <dbReference type="SAM" id="Phobius"/>
    </source>
</evidence>
<comment type="caution">
    <text evidence="8">The sequence shown here is derived from an EMBL/GenBank/DDBJ whole genome shotgun (WGS) entry which is preliminary data.</text>
</comment>
<reference evidence="8 9" key="1">
    <citation type="submission" date="2017-10" db="EMBL/GenBank/DDBJ databases">
        <title>Bacillus sp. nov., a halophilic bacterium isolated from a Keqin Lake.</title>
        <authorList>
            <person name="Wang H."/>
        </authorList>
    </citation>
    <scope>NUCLEOTIDE SEQUENCE [LARGE SCALE GENOMIC DNA]</scope>
    <source>
        <strain evidence="8 9">KQ-12</strain>
    </source>
</reference>
<dbReference type="EMBL" id="PDOD01000006">
    <property type="protein sequence ID" value="PYZ91779.1"/>
    <property type="molecule type" value="Genomic_DNA"/>
</dbReference>
<protein>
    <recommendedName>
        <fullName evidence="10">Bifunctional metallophosphatase/5'-nucleotidase</fullName>
    </recommendedName>
</protein>
<keyword evidence="5" id="KW-0812">Transmembrane</keyword>
<feature type="domain" description="5'-Nucleotidase C-terminal" evidence="7">
    <location>
        <begin position="466"/>
        <end position="611"/>
    </location>
</feature>
<dbReference type="InterPro" id="IPR029052">
    <property type="entry name" value="Metallo-depent_PP-like"/>
</dbReference>
<evidence type="ECO:0000313" key="8">
    <source>
        <dbReference type="EMBL" id="PYZ91779.1"/>
    </source>
</evidence>
<keyword evidence="2" id="KW-0378">Hydrolase</keyword>